<gene>
    <name evidence="5" type="ORF">ACH429_01450</name>
</gene>
<sequence length="289" mass="32288">MSLKVLLDDLAGEVLRVWPAEPRFHHRGATDLDRAVPLSLLDRYIDYDLLSPQYVAVVKDGTAVHPGRFSRDSKLVPGRVRDLIDEGHTANLREVQRSIPYLAQITREIERETGYPTYVSAIITPPHCQGLAHHWDQFTGVVAQIAGRKRWPLWKPVVDHPMEDYLSSPRTWTPELQQRLESTAPDAEFELTAGDTLVVPRGWIHSPHAIGSTTSYHLTFALRERPWLWLAQQLVGLAIEELSFRAALPPGGFAGGLEADVRAAQAMTIDFLERLESAAASARIRAAAD</sequence>
<comment type="caution">
    <text evidence="5">The sequence shown here is derived from an EMBL/GenBank/DDBJ whole genome shotgun (WGS) entry which is preliminary data.</text>
</comment>
<accession>A0ABW7UN18</accession>
<proteinExistence type="predicted"/>
<dbReference type="SUPFAM" id="SSF51197">
    <property type="entry name" value="Clavaminate synthase-like"/>
    <property type="match status" value="1"/>
</dbReference>
<evidence type="ECO:0000256" key="1">
    <source>
        <dbReference type="ARBA" id="ARBA00001954"/>
    </source>
</evidence>
<dbReference type="PANTHER" id="PTHR13096">
    <property type="entry name" value="MINA53 MYC INDUCED NUCLEAR ANTIGEN"/>
    <property type="match status" value="1"/>
</dbReference>
<evidence type="ECO:0000259" key="4">
    <source>
        <dbReference type="PROSITE" id="PS51184"/>
    </source>
</evidence>
<dbReference type="EMBL" id="JBIRWE010000001">
    <property type="protein sequence ID" value="MFI1962807.1"/>
    <property type="molecule type" value="Genomic_DNA"/>
</dbReference>
<dbReference type="InterPro" id="IPR039994">
    <property type="entry name" value="NO66-like"/>
</dbReference>
<dbReference type="RefSeq" id="WP_055471356.1">
    <property type="nucleotide sequence ID" value="NZ_JBIRWE010000001.1"/>
</dbReference>
<evidence type="ECO:0000313" key="6">
    <source>
        <dbReference type="Proteomes" id="UP001611548"/>
    </source>
</evidence>
<protein>
    <submittedName>
        <fullName evidence="5">JmjC domain-containing protein</fullName>
    </submittedName>
</protein>
<dbReference type="PROSITE" id="PS51184">
    <property type="entry name" value="JMJC"/>
    <property type="match status" value="1"/>
</dbReference>
<evidence type="ECO:0000313" key="5">
    <source>
        <dbReference type="EMBL" id="MFI1962807.1"/>
    </source>
</evidence>
<keyword evidence="2" id="KW-0479">Metal-binding</keyword>
<dbReference type="PANTHER" id="PTHR13096:SF9">
    <property type="entry name" value="BIFUNCTIONAL LYSINE-SPECIFIC DEMETHYLASE AND HISTIDYL-HYDROXYLASE"/>
    <property type="match status" value="1"/>
</dbReference>
<comment type="cofactor">
    <cofactor evidence="1">
        <name>Fe(2+)</name>
        <dbReference type="ChEBI" id="CHEBI:29033"/>
    </cofactor>
</comment>
<keyword evidence="3" id="KW-0408">Iron</keyword>
<evidence type="ECO:0000256" key="3">
    <source>
        <dbReference type="ARBA" id="ARBA00023004"/>
    </source>
</evidence>
<keyword evidence="6" id="KW-1185">Reference proteome</keyword>
<organism evidence="5 6">
    <name type="scientific">Streptomyces pathocidini</name>
    <dbReference type="NCBI Taxonomy" id="1650571"/>
    <lineage>
        <taxon>Bacteria</taxon>
        <taxon>Bacillati</taxon>
        <taxon>Actinomycetota</taxon>
        <taxon>Actinomycetes</taxon>
        <taxon>Kitasatosporales</taxon>
        <taxon>Streptomycetaceae</taxon>
        <taxon>Streptomyces</taxon>
    </lineage>
</organism>
<name>A0ABW7UN18_9ACTN</name>
<dbReference type="InterPro" id="IPR003347">
    <property type="entry name" value="JmjC_dom"/>
</dbReference>
<dbReference type="Pfam" id="PF08007">
    <property type="entry name" value="JmjC_2"/>
    <property type="match status" value="1"/>
</dbReference>
<dbReference type="Proteomes" id="UP001611548">
    <property type="component" value="Unassembled WGS sequence"/>
</dbReference>
<feature type="domain" description="JmjC" evidence="4">
    <location>
        <begin position="94"/>
        <end position="241"/>
    </location>
</feature>
<evidence type="ECO:0000256" key="2">
    <source>
        <dbReference type="ARBA" id="ARBA00022723"/>
    </source>
</evidence>
<reference evidence="5 6" key="1">
    <citation type="submission" date="2024-10" db="EMBL/GenBank/DDBJ databases">
        <title>The Natural Products Discovery Center: Release of the First 8490 Sequenced Strains for Exploring Actinobacteria Biosynthetic Diversity.</title>
        <authorList>
            <person name="Kalkreuter E."/>
            <person name="Kautsar S.A."/>
            <person name="Yang D."/>
            <person name="Bader C.D."/>
            <person name="Teijaro C.N."/>
            <person name="Fluegel L."/>
            <person name="Davis C.M."/>
            <person name="Simpson J.R."/>
            <person name="Lauterbach L."/>
            <person name="Steele A.D."/>
            <person name="Gui C."/>
            <person name="Meng S."/>
            <person name="Li G."/>
            <person name="Viehrig K."/>
            <person name="Ye F."/>
            <person name="Su P."/>
            <person name="Kiefer A.F."/>
            <person name="Nichols A."/>
            <person name="Cepeda A.J."/>
            <person name="Yan W."/>
            <person name="Fan B."/>
            <person name="Jiang Y."/>
            <person name="Adhikari A."/>
            <person name="Zheng C.-J."/>
            <person name="Schuster L."/>
            <person name="Cowan T.M."/>
            <person name="Smanski M.J."/>
            <person name="Chevrette M.G."/>
            <person name="De Carvalho L.P.S."/>
            <person name="Shen B."/>
        </authorList>
    </citation>
    <scope>NUCLEOTIDE SEQUENCE [LARGE SCALE GENOMIC DNA]</scope>
    <source>
        <strain evidence="5 6">NPDC020327</strain>
    </source>
</reference>
<dbReference type="Gene3D" id="2.60.120.650">
    <property type="entry name" value="Cupin"/>
    <property type="match status" value="1"/>
</dbReference>